<dbReference type="GeneID" id="28824442"/>
<accession>A0A194XFK9</accession>
<name>A0A194XFK9_MOLSC</name>
<evidence type="ECO:0000256" key="1">
    <source>
        <dbReference type="SAM" id="SignalP"/>
    </source>
</evidence>
<organism evidence="2 3">
    <name type="scientific">Mollisia scopiformis</name>
    <name type="common">Conifer needle endophyte fungus</name>
    <name type="synonym">Phialocephala scopiformis</name>
    <dbReference type="NCBI Taxonomy" id="149040"/>
    <lineage>
        <taxon>Eukaryota</taxon>
        <taxon>Fungi</taxon>
        <taxon>Dikarya</taxon>
        <taxon>Ascomycota</taxon>
        <taxon>Pezizomycotina</taxon>
        <taxon>Leotiomycetes</taxon>
        <taxon>Helotiales</taxon>
        <taxon>Mollisiaceae</taxon>
        <taxon>Mollisia</taxon>
    </lineage>
</organism>
<dbReference type="AlphaFoldDB" id="A0A194XFK9"/>
<protein>
    <submittedName>
        <fullName evidence="2">Uncharacterized protein</fullName>
    </submittedName>
</protein>
<reference evidence="2 3" key="1">
    <citation type="submission" date="2015-10" db="EMBL/GenBank/DDBJ databases">
        <title>Full genome of DAOMC 229536 Phialocephala scopiformis, a fungal endophyte of spruce producing the potent anti-insectan compound rugulosin.</title>
        <authorList>
            <consortium name="DOE Joint Genome Institute"/>
            <person name="Walker A.K."/>
            <person name="Frasz S.L."/>
            <person name="Seifert K.A."/>
            <person name="Miller J.D."/>
            <person name="Mondo S.J."/>
            <person name="Labutti K."/>
            <person name="Lipzen A."/>
            <person name="Dockter R."/>
            <person name="Kennedy M."/>
            <person name="Grigoriev I.V."/>
            <person name="Spatafora J.W."/>
        </authorList>
    </citation>
    <scope>NUCLEOTIDE SEQUENCE [LARGE SCALE GENOMIC DNA]</scope>
    <source>
        <strain evidence="2 3">CBS 120377</strain>
    </source>
</reference>
<feature type="signal peptide" evidence="1">
    <location>
        <begin position="1"/>
        <end position="27"/>
    </location>
</feature>
<keyword evidence="1" id="KW-0732">Signal</keyword>
<dbReference type="KEGG" id="psco:LY89DRAFT_683504"/>
<evidence type="ECO:0000313" key="3">
    <source>
        <dbReference type="Proteomes" id="UP000070700"/>
    </source>
</evidence>
<dbReference type="EMBL" id="KQ947412">
    <property type="protein sequence ID" value="KUJ18557.1"/>
    <property type="molecule type" value="Genomic_DNA"/>
</dbReference>
<keyword evidence="3" id="KW-1185">Reference proteome</keyword>
<evidence type="ECO:0000313" key="2">
    <source>
        <dbReference type="EMBL" id="KUJ18557.1"/>
    </source>
</evidence>
<sequence>MRLLCTTSLNQTLFLFLFSLLLSPSFLFQQPSHPSTPSPITHFLFLFFVHLAHKTLRNCQKAETKDLEISEIRYLHSVVRTRYLIINYFYTPSSIPSNQNSQSAFANIKSEVKTQSGPVRR</sequence>
<dbReference type="InParanoid" id="A0A194XFK9"/>
<dbReference type="Proteomes" id="UP000070700">
    <property type="component" value="Unassembled WGS sequence"/>
</dbReference>
<proteinExistence type="predicted"/>
<dbReference type="RefSeq" id="XP_018072912.1">
    <property type="nucleotide sequence ID" value="XM_018214716.1"/>
</dbReference>
<feature type="chain" id="PRO_5008268171" evidence="1">
    <location>
        <begin position="28"/>
        <end position="121"/>
    </location>
</feature>
<gene>
    <name evidence="2" type="ORF">LY89DRAFT_683504</name>
</gene>